<reference evidence="6 7" key="1">
    <citation type="submission" date="2016-02" db="EMBL/GenBank/DDBJ databases">
        <title>Draft genome sequence of the strain BR 10247T Bradyrhizobium neotropicale isolated from nodules of Centrolobium paraense.</title>
        <authorList>
            <person name="Simoes-Araujo J.L."/>
            <person name="Barauna A.C."/>
            <person name="Silva K."/>
            <person name="Zilli J.E."/>
        </authorList>
    </citation>
    <scope>NUCLEOTIDE SEQUENCE [LARGE SCALE GENOMIC DNA]</scope>
    <source>
        <strain evidence="6 7">BR 10247</strain>
    </source>
</reference>
<dbReference type="GO" id="GO:0003677">
    <property type="term" value="F:DNA binding"/>
    <property type="evidence" value="ECO:0007669"/>
    <property type="project" value="UniProtKB-KW"/>
</dbReference>
<name>A0A176ZF39_9BRAD</name>
<dbReference type="AlphaFoldDB" id="A0A176ZF39"/>
<feature type="region of interest" description="Disordered" evidence="4">
    <location>
        <begin position="183"/>
        <end position="206"/>
    </location>
</feature>
<feature type="compositionally biased region" description="Basic residues" evidence="4">
    <location>
        <begin position="186"/>
        <end position="197"/>
    </location>
</feature>
<dbReference type="RefSeq" id="WP_063677316.1">
    <property type="nucleotide sequence ID" value="NZ_LSEF01000029.1"/>
</dbReference>
<dbReference type="EMBL" id="LSEF01000029">
    <property type="protein sequence ID" value="OAF18814.1"/>
    <property type="molecule type" value="Genomic_DNA"/>
</dbReference>
<dbReference type="GeneID" id="32583847"/>
<dbReference type="InterPro" id="IPR023187">
    <property type="entry name" value="Tscrpt_reg_MarR-type_CS"/>
</dbReference>
<keyword evidence="2" id="KW-0238">DNA-binding</keyword>
<accession>A0A176ZF39</accession>
<comment type="caution">
    <text evidence="6">The sequence shown here is derived from an EMBL/GenBank/DDBJ whole genome shotgun (WGS) entry which is preliminary data.</text>
</comment>
<dbReference type="InterPro" id="IPR000835">
    <property type="entry name" value="HTH_MarR-typ"/>
</dbReference>
<dbReference type="PANTHER" id="PTHR42756:SF1">
    <property type="entry name" value="TRANSCRIPTIONAL REPRESSOR OF EMRAB OPERON"/>
    <property type="match status" value="1"/>
</dbReference>
<keyword evidence="7" id="KW-1185">Reference proteome</keyword>
<keyword evidence="3" id="KW-0804">Transcription</keyword>
<proteinExistence type="predicted"/>
<dbReference type="Gene3D" id="1.10.10.10">
    <property type="entry name" value="Winged helix-like DNA-binding domain superfamily/Winged helix DNA-binding domain"/>
    <property type="match status" value="1"/>
</dbReference>
<evidence type="ECO:0000259" key="5">
    <source>
        <dbReference type="PROSITE" id="PS50995"/>
    </source>
</evidence>
<sequence>MSKKLSSSGTEPVSSLADFDNSIGYLIVDTARFVRRSLHIRIGQHGLRGAYWQFLHSLWQGDGITQRELSERLGLMEPSVLEMLRLMEREGLVRRERDEVDRRKIRVYLTDSAKRLKTRLMKVAEANGEMMTRHIPSADEAKLRQMLRTIRQTLADDVEALVAGQQSAKALALTNVQKFETEVPKAKRRNARHRDTTRKKDASRTI</sequence>
<dbReference type="SUPFAM" id="SSF46785">
    <property type="entry name" value="Winged helix' DNA-binding domain"/>
    <property type="match status" value="1"/>
</dbReference>
<dbReference type="PROSITE" id="PS50995">
    <property type="entry name" value="HTH_MARR_2"/>
    <property type="match status" value="1"/>
</dbReference>
<dbReference type="PRINTS" id="PR00598">
    <property type="entry name" value="HTHMARR"/>
</dbReference>
<dbReference type="GO" id="GO:0003700">
    <property type="term" value="F:DNA-binding transcription factor activity"/>
    <property type="evidence" value="ECO:0007669"/>
    <property type="project" value="InterPro"/>
</dbReference>
<dbReference type="InterPro" id="IPR036390">
    <property type="entry name" value="WH_DNA-bd_sf"/>
</dbReference>
<evidence type="ECO:0000256" key="3">
    <source>
        <dbReference type="ARBA" id="ARBA00023163"/>
    </source>
</evidence>
<feature type="domain" description="HTH marR-type" evidence="5">
    <location>
        <begin position="20"/>
        <end position="152"/>
    </location>
</feature>
<gene>
    <name evidence="6" type="ORF">AXW67_39655</name>
</gene>
<evidence type="ECO:0000256" key="2">
    <source>
        <dbReference type="ARBA" id="ARBA00023125"/>
    </source>
</evidence>
<dbReference type="PANTHER" id="PTHR42756">
    <property type="entry name" value="TRANSCRIPTIONAL REGULATOR, MARR"/>
    <property type="match status" value="1"/>
</dbReference>
<evidence type="ECO:0000313" key="7">
    <source>
        <dbReference type="Proteomes" id="UP000077173"/>
    </source>
</evidence>
<keyword evidence="1" id="KW-0805">Transcription regulation</keyword>
<dbReference type="PROSITE" id="PS01117">
    <property type="entry name" value="HTH_MARR_1"/>
    <property type="match status" value="1"/>
</dbReference>
<evidence type="ECO:0000256" key="1">
    <source>
        <dbReference type="ARBA" id="ARBA00023015"/>
    </source>
</evidence>
<dbReference type="Proteomes" id="UP000077173">
    <property type="component" value="Unassembled WGS sequence"/>
</dbReference>
<evidence type="ECO:0000313" key="6">
    <source>
        <dbReference type="EMBL" id="OAF18814.1"/>
    </source>
</evidence>
<organism evidence="6 7">
    <name type="scientific">Bradyrhizobium neotropicale</name>
    <dbReference type="NCBI Taxonomy" id="1497615"/>
    <lineage>
        <taxon>Bacteria</taxon>
        <taxon>Pseudomonadati</taxon>
        <taxon>Pseudomonadota</taxon>
        <taxon>Alphaproteobacteria</taxon>
        <taxon>Hyphomicrobiales</taxon>
        <taxon>Nitrobacteraceae</taxon>
        <taxon>Bradyrhizobium</taxon>
    </lineage>
</organism>
<evidence type="ECO:0000256" key="4">
    <source>
        <dbReference type="SAM" id="MobiDB-lite"/>
    </source>
</evidence>
<dbReference type="InterPro" id="IPR036388">
    <property type="entry name" value="WH-like_DNA-bd_sf"/>
</dbReference>
<dbReference type="SMART" id="SM00347">
    <property type="entry name" value="HTH_MARR"/>
    <property type="match status" value="1"/>
</dbReference>
<dbReference type="Pfam" id="PF01047">
    <property type="entry name" value="MarR"/>
    <property type="match status" value="1"/>
</dbReference>
<protein>
    <recommendedName>
        <fullName evidence="5">HTH marR-type domain-containing protein</fullName>
    </recommendedName>
</protein>